<reference evidence="3" key="1">
    <citation type="journal article" date="2017" name="bioRxiv">
        <title>Comparative analysis of the genomes of Stylophora pistillata and Acropora digitifera provides evidence for extensive differences between species of corals.</title>
        <authorList>
            <person name="Voolstra C.R."/>
            <person name="Li Y."/>
            <person name="Liew Y.J."/>
            <person name="Baumgarten S."/>
            <person name="Zoccola D."/>
            <person name="Flot J.-F."/>
            <person name="Tambutte S."/>
            <person name="Allemand D."/>
            <person name="Aranda M."/>
        </authorList>
    </citation>
    <scope>NUCLEOTIDE SEQUENCE [LARGE SCALE GENOMIC DNA]</scope>
</reference>
<dbReference type="SUPFAM" id="SSF56672">
    <property type="entry name" value="DNA/RNA polymerases"/>
    <property type="match status" value="1"/>
</dbReference>
<dbReference type="InterPro" id="IPR000477">
    <property type="entry name" value="RT_dom"/>
</dbReference>
<keyword evidence="3" id="KW-1185">Reference proteome</keyword>
<dbReference type="PANTHER" id="PTHR19446">
    <property type="entry name" value="REVERSE TRANSCRIPTASES"/>
    <property type="match status" value="1"/>
</dbReference>
<evidence type="ECO:0000259" key="1">
    <source>
        <dbReference type="Pfam" id="PF00078"/>
    </source>
</evidence>
<accession>A0A2B4S320</accession>
<evidence type="ECO:0000313" key="2">
    <source>
        <dbReference type="EMBL" id="PFX24301.1"/>
    </source>
</evidence>
<name>A0A2B4S320_STYPI</name>
<dbReference type="Pfam" id="PF00078">
    <property type="entry name" value="RVT_1"/>
    <property type="match status" value="1"/>
</dbReference>
<dbReference type="Proteomes" id="UP000225706">
    <property type="component" value="Unassembled WGS sequence"/>
</dbReference>
<proteinExistence type="predicted"/>
<dbReference type="EMBL" id="LSMT01000180">
    <property type="protein sequence ID" value="PFX24301.1"/>
    <property type="molecule type" value="Genomic_DNA"/>
</dbReference>
<dbReference type="AlphaFoldDB" id="A0A2B4S320"/>
<dbReference type="InterPro" id="IPR043502">
    <property type="entry name" value="DNA/RNA_pol_sf"/>
</dbReference>
<protein>
    <submittedName>
        <fullName evidence="2">Transposon TX1 uncharacterized 149 kDa protein</fullName>
    </submittedName>
</protein>
<gene>
    <name evidence="2" type="ORF">AWC38_SpisGene11090</name>
</gene>
<dbReference type="STRING" id="50429.A0A2B4S320"/>
<comment type="caution">
    <text evidence="2">The sequence shown here is derived from an EMBL/GenBank/DDBJ whole genome shotgun (WGS) entry which is preliminary data.</text>
</comment>
<feature type="domain" description="Reverse transcriptase" evidence="1">
    <location>
        <begin position="191"/>
        <end position="415"/>
    </location>
</feature>
<dbReference type="CDD" id="cd01650">
    <property type="entry name" value="RT_nLTR_like"/>
    <property type="match status" value="1"/>
</dbReference>
<evidence type="ECO:0000313" key="3">
    <source>
        <dbReference type="Proteomes" id="UP000225706"/>
    </source>
</evidence>
<dbReference type="OrthoDB" id="5961101at2759"/>
<sequence>MDAGMVSIVAPYQSALAALAALDRKTACGAQVRSRVRWVEEGELSTAYFFRLEKKRGVDRRIPALRTSGGSIISSPEDLCLTLNSFYSDLFSAFPTDPLAQTSLLSHLLSSLSLDQARECERPLTVEECFEALKGMGKNKAPGVDGFPAEFYLRFWDVVGRDQVSVLNACLHSGSLALSQRRGIIALAFKKGDRLDPRNWRPTSLLNLDYKIASRAIAGWLLRLIHLVVSKDQTCCVPCRFIGENVALIRDVVHYTTSTGTPAAILSLDKEKAFDHVDWKFMTATLSAMGFGPSFTAWVRLFYYQGCPLSPLLYVLVSEVLAANICANPRISGLSLPGFPPLSPISQYADNTSLILPSDEARKTIFEVYTLFGSASGAKLNPGKSKGFWLGQWVGRTDPPVDLDWSPSKLKILGVFVGHGNLDETKWLPRMDAVDRVLKYWRSHSLSFHCKALVITALALARVWYVASLVHMLVWLGRELSRLVFSFFWSGKRELVARSAVIQSSLFGGFSVVDVRYKVWALLSQWGRRLASSPSDWCTLLSFWCHSSFGVPPPIVLSRPFSFDPKVLPPFYYSLFLAWRSLSWSFSTSKNCLVFGSSCPLVCTPVTDMSTKSCYLYQLSENMVQPHYVNKFSFTFPPLDWSATWRSLTFFDLDRPVIDLNWKIAHGVLYTARRLASFGLSVPFSCFCGAPVESLEHLFFYCPLAHSVLSWLQSLMFCFSPVSCPLGPPRSLRLQL</sequence>
<organism evidence="2 3">
    <name type="scientific">Stylophora pistillata</name>
    <name type="common">Smooth cauliflower coral</name>
    <dbReference type="NCBI Taxonomy" id="50429"/>
    <lineage>
        <taxon>Eukaryota</taxon>
        <taxon>Metazoa</taxon>
        <taxon>Cnidaria</taxon>
        <taxon>Anthozoa</taxon>
        <taxon>Hexacorallia</taxon>
        <taxon>Scleractinia</taxon>
        <taxon>Astrocoeniina</taxon>
        <taxon>Pocilloporidae</taxon>
        <taxon>Stylophora</taxon>
    </lineage>
</organism>